<protein>
    <submittedName>
        <fullName evidence="1">Uncharacterized protein</fullName>
    </submittedName>
</protein>
<dbReference type="Proteomes" id="UP000814033">
    <property type="component" value="Unassembled WGS sequence"/>
</dbReference>
<reference evidence="1" key="1">
    <citation type="submission" date="2021-02" db="EMBL/GenBank/DDBJ databases">
        <authorList>
            <consortium name="DOE Joint Genome Institute"/>
            <person name="Ahrendt S."/>
            <person name="Looney B.P."/>
            <person name="Miyauchi S."/>
            <person name="Morin E."/>
            <person name="Drula E."/>
            <person name="Courty P.E."/>
            <person name="Chicoki N."/>
            <person name="Fauchery L."/>
            <person name="Kohler A."/>
            <person name="Kuo A."/>
            <person name="Labutti K."/>
            <person name="Pangilinan J."/>
            <person name="Lipzen A."/>
            <person name="Riley R."/>
            <person name="Andreopoulos W."/>
            <person name="He G."/>
            <person name="Johnson J."/>
            <person name="Barry K.W."/>
            <person name="Grigoriev I.V."/>
            <person name="Nagy L."/>
            <person name="Hibbett D."/>
            <person name="Henrissat B."/>
            <person name="Matheny P.B."/>
            <person name="Labbe J."/>
            <person name="Martin F."/>
        </authorList>
    </citation>
    <scope>NUCLEOTIDE SEQUENCE</scope>
    <source>
        <strain evidence="1">FP105234-sp</strain>
    </source>
</reference>
<evidence type="ECO:0000313" key="1">
    <source>
        <dbReference type="EMBL" id="KAI0038097.1"/>
    </source>
</evidence>
<organism evidence="1 2">
    <name type="scientific">Auriscalpium vulgare</name>
    <dbReference type="NCBI Taxonomy" id="40419"/>
    <lineage>
        <taxon>Eukaryota</taxon>
        <taxon>Fungi</taxon>
        <taxon>Dikarya</taxon>
        <taxon>Basidiomycota</taxon>
        <taxon>Agaricomycotina</taxon>
        <taxon>Agaricomycetes</taxon>
        <taxon>Russulales</taxon>
        <taxon>Auriscalpiaceae</taxon>
        <taxon>Auriscalpium</taxon>
    </lineage>
</organism>
<sequence length="317" mass="32268">MAHQVIQVNVNITLTRPGRYDIDIPQLRTAVWVAHPLPATTAGTAFVATGVGAAGTADTPIVPVPQFAPAFDNPASLATPTLATPTFSPAFPAAAMHPASTSPDARNLPLVSPTFALNTPATPAAPAPLTIVAPTPTPFFAAPAFLTEALPGGAGGDVPTLATTVFFVTDPSSTDDAPPSNAPRTPPPSPARTPAASPALPPVTAAMASPSVADVDFNAVPPAPVHRRARARRTPAVSPARPPVTAATASPSVVDDDAVPFKPLTPAPIHRRARARRESPSPPPVPATVRAPRPPPMSPFGGANAVEREDPVEDLAI</sequence>
<gene>
    <name evidence="1" type="ORF">FA95DRAFT_1613640</name>
</gene>
<evidence type="ECO:0000313" key="2">
    <source>
        <dbReference type="Proteomes" id="UP000814033"/>
    </source>
</evidence>
<reference evidence="1" key="2">
    <citation type="journal article" date="2022" name="New Phytol.">
        <title>Evolutionary transition to the ectomycorrhizal habit in the genomes of a hyperdiverse lineage of mushroom-forming fungi.</title>
        <authorList>
            <person name="Looney B."/>
            <person name="Miyauchi S."/>
            <person name="Morin E."/>
            <person name="Drula E."/>
            <person name="Courty P.E."/>
            <person name="Kohler A."/>
            <person name="Kuo A."/>
            <person name="LaButti K."/>
            <person name="Pangilinan J."/>
            <person name="Lipzen A."/>
            <person name="Riley R."/>
            <person name="Andreopoulos W."/>
            <person name="He G."/>
            <person name="Johnson J."/>
            <person name="Nolan M."/>
            <person name="Tritt A."/>
            <person name="Barry K.W."/>
            <person name="Grigoriev I.V."/>
            <person name="Nagy L.G."/>
            <person name="Hibbett D."/>
            <person name="Henrissat B."/>
            <person name="Matheny P.B."/>
            <person name="Labbe J."/>
            <person name="Martin F.M."/>
        </authorList>
    </citation>
    <scope>NUCLEOTIDE SEQUENCE</scope>
    <source>
        <strain evidence="1">FP105234-sp</strain>
    </source>
</reference>
<dbReference type="EMBL" id="MU276596">
    <property type="protein sequence ID" value="KAI0038097.1"/>
    <property type="molecule type" value="Genomic_DNA"/>
</dbReference>
<name>A0ACB8R2K9_9AGAM</name>
<comment type="caution">
    <text evidence="1">The sequence shown here is derived from an EMBL/GenBank/DDBJ whole genome shotgun (WGS) entry which is preliminary data.</text>
</comment>
<proteinExistence type="predicted"/>
<accession>A0ACB8R2K9</accession>
<keyword evidence="2" id="KW-1185">Reference proteome</keyword>